<dbReference type="Proteomes" id="UP000197097">
    <property type="component" value="Unassembled WGS sequence"/>
</dbReference>
<gene>
    <name evidence="1" type="ORF">CDQ91_13820</name>
</gene>
<sequence>MAMLSLLADGQLVSTGSYSWKRYRNDHNQRDGIGEIPARRWVSLKEGLAENSKTFGLNEVTLRFMYEGWDEYKAARADWTWTADRFATAEASSGDFLSSGYFEETYVVCDIEVRPAEVESAGAPASRAAERNKGGAPSKYDWERAVAAIVFQWADDGPWQPTSQAEVKNKLADWFADRDEQPSETLLKDRARWLFEEFRRRGQ</sequence>
<protein>
    <submittedName>
        <fullName evidence="1">Uncharacterized protein</fullName>
    </submittedName>
</protein>
<organism evidence="1 2">
    <name type="scientific">Sphingopyxis witflariensis</name>
    <dbReference type="NCBI Taxonomy" id="173675"/>
    <lineage>
        <taxon>Bacteria</taxon>
        <taxon>Pseudomonadati</taxon>
        <taxon>Pseudomonadota</taxon>
        <taxon>Alphaproteobacteria</taxon>
        <taxon>Sphingomonadales</taxon>
        <taxon>Sphingomonadaceae</taxon>
        <taxon>Sphingopyxis</taxon>
    </lineage>
</organism>
<keyword evidence="2" id="KW-1185">Reference proteome</keyword>
<dbReference type="AlphaFoldDB" id="A0A246JQR9"/>
<dbReference type="EMBL" id="NISJ01000007">
    <property type="protein sequence ID" value="OWQ95357.1"/>
    <property type="molecule type" value="Genomic_DNA"/>
</dbReference>
<evidence type="ECO:0000313" key="1">
    <source>
        <dbReference type="EMBL" id="OWQ95357.1"/>
    </source>
</evidence>
<evidence type="ECO:0000313" key="2">
    <source>
        <dbReference type="Proteomes" id="UP000197097"/>
    </source>
</evidence>
<reference evidence="1 2" key="1">
    <citation type="journal article" date="2002" name="Int. J. Syst. Evol. Microbiol.">
        <title>Sphingopyxis witflariensis sp. nov., isolated from activated sludge.</title>
        <authorList>
            <person name="Kampfer P."/>
            <person name="Witzenberger R."/>
            <person name="Denner E.B."/>
            <person name="Busse H.J."/>
            <person name="Neef A."/>
        </authorList>
    </citation>
    <scope>NUCLEOTIDE SEQUENCE [LARGE SCALE GENOMIC DNA]</scope>
    <source>
        <strain evidence="1 2">DSM 14551</strain>
    </source>
</reference>
<accession>A0A246JQR9</accession>
<comment type="caution">
    <text evidence="1">The sequence shown here is derived from an EMBL/GenBank/DDBJ whole genome shotgun (WGS) entry which is preliminary data.</text>
</comment>
<proteinExistence type="predicted"/>
<name>A0A246JQR9_9SPHN</name>